<dbReference type="InterPro" id="IPR003010">
    <property type="entry name" value="C-N_Hydrolase"/>
</dbReference>
<dbReference type="GO" id="GO:0016787">
    <property type="term" value="F:hydrolase activity"/>
    <property type="evidence" value="ECO:0007669"/>
    <property type="project" value="UniProtKB-KW"/>
</dbReference>
<feature type="domain" description="CN hydrolase" evidence="2">
    <location>
        <begin position="3"/>
        <end position="240"/>
    </location>
</feature>
<sequence>MKYTITAAQGSFQNGAVATNLSKMETIVESALKKEPDTKVITFPELCTTGYFLSEAIKDLAEKVDGPIFQAMKTIAVSNLVSILYGYVEIDDDGNIYNSIQYIDANGRNTANYRKIHLTPLERGVFTAGSEPVTVETDFGTIGLMICWDLAFPELARMLTLNGADILLVPSAWEEPYDAPFLQFSGARALDNSVYLIASNHTGKSEDLTFFGKSSIFAPNGQVIATAEKQYDMITATIDYDWRNEIKQSFFSMLEERRTDIYS</sequence>
<accession>A0A845EVT9</accession>
<reference evidence="3 4" key="1">
    <citation type="submission" date="2019-11" db="EMBL/GenBank/DDBJ databases">
        <title>Genome sequences of 17 halophilic strains isolated from different environments.</title>
        <authorList>
            <person name="Furrow R.E."/>
        </authorList>
    </citation>
    <scope>NUCLEOTIDE SEQUENCE [LARGE SCALE GENOMIC DNA]</scope>
    <source>
        <strain evidence="3 4">22506_14_FS</strain>
    </source>
</reference>
<dbReference type="PANTHER" id="PTHR23088">
    <property type="entry name" value="NITRILASE-RELATED"/>
    <property type="match status" value="1"/>
</dbReference>
<dbReference type="RefSeq" id="WP_160918026.1">
    <property type="nucleotide sequence ID" value="NZ_WMEY01000001.1"/>
</dbReference>
<evidence type="ECO:0000313" key="4">
    <source>
        <dbReference type="Proteomes" id="UP000447833"/>
    </source>
</evidence>
<protein>
    <submittedName>
        <fullName evidence="3">Carbon-nitrogen hydrolase family protein</fullName>
    </submittedName>
</protein>
<evidence type="ECO:0000313" key="3">
    <source>
        <dbReference type="EMBL" id="MYL62145.1"/>
    </source>
</evidence>
<dbReference type="Proteomes" id="UP000447833">
    <property type="component" value="Unassembled WGS sequence"/>
</dbReference>
<comment type="caution">
    <text evidence="3">The sequence shown here is derived from an EMBL/GenBank/DDBJ whole genome shotgun (WGS) entry which is preliminary data.</text>
</comment>
<dbReference type="InterPro" id="IPR036526">
    <property type="entry name" value="C-N_Hydrolase_sf"/>
</dbReference>
<dbReference type="Pfam" id="PF00795">
    <property type="entry name" value="CN_hydrolase"/>
    <property type="match status" value="1"/>
</dbReference>
<dbReference type="Gene3D" id="3.60.110.10">
    <property type="entry name" value="Carbon-nitrogen hydrolase"/>
    <property type="match status" value="1"/>
</dbReference>
<keyword evidence="3" id="KW-0378">Hydrolase</keyword>
<dbReference type="PROSITE" id="PS50263">
    <property type="entry name" value="CN_HYDROLASE"/>
    <property type="match status" value="1"/>
</dbReference>
<organism evidence="3 4">
    <name type="scientific">Guptibacillus hwajinpoensis</name>
    <dbReference type="NCBI Taxonomy" id="208199"/>
    <lineage>
        <taxon>Bacteria</taxon>
        <taxon>Bacillati</taxon>
        <taxon>Bacillota</taxon>
        <taxon>Bacilli</taxon>
        <taxon>Bacillales</taxon>
        <taxon>Guptibacillaceae</taxon>
        <taxon>Guptibacillus</taxon>
    </lineage>
</organism>
<dbReference type="CDD" id="cd07197">
    <property type="entry name" value="nitrilase"/>
    <property type="match status" value="1"/>
</dbReference>
<evidence type="ECO:0000256" key="1">
    <source>
        <dbReference type="ARBA" id="ARBA00010613"/>
    </source>
</evidence>
<comment type="similarity">
    <text evidence="1">Belongs to the carbon-nitrogen hydrolase superfamily. NIT1/NIT2 family.</text>
</comment>
<dbReference type="PANTHER" id="PTHR23088:SF27">
    <property type="entry name" value="DEAMINATED GLUTATHIONE AMIDASE"/>
    <property type="match status" value="1"/>
</dbReference>
<proteinExistence type="inferred from homology"/>
<dbReference type="SUPFAM" id="SSF56317">
    <property type="entry name" value="Carbon-nitrogen hydrolase"/>
    <property type="match status" value="1"/>
</dbReference>
<dbReference type="EMBL" id="WMEY01000001">
    <property type="protein sequence ID" value="MYL62145.1"/>
    <property type="molecule type" value="Genomic_DNA"/>
</dbReference>
<name>A0A845EVT9_9BACL</name>
<evidence type="ECO:0000259" key="2">
    <source>
        <dbReference type="PROSITE" id="PS50263"/>
    </source>
</evidence>
<dbReference type="AlphaFoldDB" id="A0A845EVT9"/>
<gene>
    <name evidence="3" type="ORF">GLW07_02120</name>
</gene>